<evidence type="ECO:0000313" key="2">
    <source>
        <dbReference type="EMBL" id="CCQ90800.1"/>
    </source>
</evidence>
<feature type="compositionally biased region" description="Low complexity" evidence="1">
    <location>
        <begin position="108"/>
        <end position="123"/>
    </location>
</feature>
<dbReference type="Proteomes" id="UP000011704">
    <property type="component" value="Unassembled WGS sequence"/>
</dbReference>
<feature type="compositionally biased region" description="Low complexity" evidence="1">
    <location>
        <begin position="15"/>
        <end position="28"/>
    </location>
</feature>
<feature type="region of interest" description="Disordered" evidence="1">
    <location>
        <begin position="1"/>
        <end position="44"/>
    </location>
</feature>
<evidence type="ECO:0000313" key="3">
    <source>
        <dbReference type="Proteomes" id="UP000011704"/>
    </source>
</evidence>
<proteinExistence type="predicted"/>
<feature type="region of interest" description="Disordered" evidence="1">
    <location>
        <begin position="87"/>
        <end position="123"/>
    </location>
</feature>
<dbReference type="InParanoid" id="M1YJZ8"/>
<dbReference type="AlphaFoldDB" id="M1YJZ8"/>
<sequence>MTVKFVFLEPRMTDTEPQPTEQTSPSQQAEFLTEEAPAAPQKTDEEINLNELFPDADQDLNDLFPEPELKTLLKKVHKQKHDIEVIKDRFMEDHDDSSEDESEDTASADEAATSDDTSPTAES</sequence>
<gene>
    <name evidence="2" type="ORF">NITGR_390013</name>
</gene>
<protein>
    <submittedName>
        <fullName evidence="2">Uncharacterized protein</fullName>
    </submittedName>
</protein>
<name>M1YJZ8_NITG3</name>
<keyword evidence="3" id="KW-1185">Reference proteome</keyword>
<dbReference type="HOGENOM" id="CLU_2012850_0_0_0"/>
<evidence type="ECO:0000256" key="1">
    <source>
        <dbReference type="SAM" id="MobiDB-lite"/>
    </source>
</evidence>
<comment type="caution">
    <text evidence="2">The sequence shown here is derived from an EMBL/GenBank/DDBJ whole genome shotgun (WGS) entry which is preliminary data.</text>
</comment>
<accession>M1YJZ8</accession>
<organism evidence="2 3">
    <name type="scientific">Nitrospina gracilis (strain 3/211)</name>
    <dbReference type="NCBI Taxonomy" id="1266370"/>
    <lineage>
        <taxon>Bacteria</taxon>
        <taxon>Pseudomonadati</taxon>
        <taxon>Nitrospinota/Tectimicrobiota group</taxon>
        <taxon>Nitrospinota</taxon>
        <taxon>Nitrospinia</taxon>
        <taxon>Nitrospinales</taxon>
        <taxon>Nitrospinaceae</taxon>
        <taxon>Nitrospina</taxon>
    </lineage>
</organism>
<dbReference type="EMBL" id="CAQJ01000043">
    <property type="protein sequence ID" value="CCQ90800.1"/>
    <property type="molecule type" value="Genomic_DNA"/>
</dbReference>
<dbReference type="STRING" id="1266370.NITGR_390013"/>
<feature type="compositionally biased region" description="Acidic residues" evidence="1">
    <location>
        <begin position="93"/>
        <end position="107"/>
    </location>
</feature>
<reference evidence="2 3" key="1">
    <citation type="journal article" date="2013" name="Front. Microbiol.">
        <title>The genome of Nitrospina gracilis illuminates the metabolism and evolution of the major marine nitrite oxidizer.</title>
        <authorList>
            <person name="Luecker S."/>
            <person name="Nowka B."/>
            <person name="Rattei T."/>
            <person name="Spieck E."/>
            <person name="and Daims H."/>
        </authorList>
    </citation>
    <scope>NUCLEOTIDE SEQUENCE [LARGE SCALE GENOMIC DNA]</scope>
    <source>
        <strain evidence="2 3">3/211</strain>
    </source>
</reference>